<reference evidence="1" key="1">
    <citation type="submission" date="2022-05" db="EMBL/GenBank/DDBJ databases">
        <authorList>
            <person name="Blom J."/>
        </authorList>
    </citation>
    <scope>NUCLEOTIDE SEQUENCE</scope>
    <source>
        <strain evidence="1">Type strain: CPO20170097</strain>
    </source>
</reference>
<accession>A0ABM9FDG4</accession>
<dbReference type="EMBL" id="CALSBS010000021">
    <property type="protein sequence ID" value="CAH6661261.1"/>
    <property type="molecule type" value="Genomic_DNA"/>
</dbReference>
<evidence type="ECO:0000313" key="1">
    <source>
        <dbReference type="EMBL" id="CAH6661261.1"/>
    </source>
</evidence>
<evidence type="ECO:0008006" key="3">
    <source>
        <dbReference type="Google" id="ProtNLM"/>
    </source>
</evidence>
<dbReference type="Proteomes" id="UP001152651">
    <property type="component" value="Unassembled WGS sequence"/>
</dbReference>
<comment type="caution">
    <text evidence="1">The sequence shown here is derived from an EMBL/GenBank/DDBJ whole genome shotgun (WGS) entry which is preliminary data.</text>
</comment>
<proteinExistence type="predicted"/>
<keyword evidence="2" id="KW-1185">Reference proteome</keyword>
<name>A0ABM9FDG4_9ENTR</name>
<gene>
    <name evidence="1" type="ORF">FBBNIHIM_19315</name>
</gene>
<evidence type="ECO:0000313" key="2">
    <source>
        <dbReference type="Proteomes" id="UP001152651"/>
    </source>
</evidence>
<dbReference type="RefSeq" id="WP_253898829.1">
    <property type="nucleotide sequence ID" value="NZ_CALSBS010000021.1"/>
</dbReference>
<organism evidence="1 2">
    <name type="scientific">Pseudocitrobacter vendiensis</name>
    <dbReference type="NCBI Taxonomy" id="2488306"/>
    <lineage>
        <taxon>Bacteria</taxon>
        <taxon>Pseudomonadati</taxon>
        <taxon>Pseudomonadota</taxon>
        <taxon>Gammaproteobacteria</taxon>
        <taxon>Enterobacterales</taxon>
        <taxon>Enterobacteriaceae</taxon>
        <taxon>Pseudocitrobacter</taxon>
    </lineage>
</organism>
<sequence>MSNTYQICEVTVTLPSLGTITTDISGNQIKHGDKCRVYLYAVQPDWRSGGTFEGFTVGWLTYEGYSESPLNRSQKIIMPDGYKLIALRVDECGIPTSWDSLPVHFSGGYISKGLADLSPFAMNDGQVFIKDAFIDKSIASADYSMKVGVKRNGEKYVAGMPLSVEKHSTEREKVQAVVSKYLKGEATEYTDELVDELMSLCRSAISIEHEVKPSSVEFNADVIAKTIKDEIARQLRPGGLIWRQIGNQYGI</sequence>
<protein>
    <recommendedName>
        <fullName evidence="3">Phage protein</fullName>
    </recommendedName>
</protein>